<evidence type="ECO:0000313" key="2">
    <source>
        <dbReference type="EMBL" id="SHJ81228.1"/>
    </source>
</evidence>
<dbReference type="Pfam" id="PF00581">
    <property type="entry name" value="Rhodanese"/>
    <property type="match status" value="1"/>
</dbReference>
<evidence type="ECO:0000313" key="3">
    <source>
        <dbReference type="Proteomes" id="UP000184465"/>
    </source>
</evidence>
<organism evidence="2 3">
    <name type="scientific">Paramaledivibacter caminithermalis (strain DSM 15212 / CIP 107654 / DViRD3)</name>
    <name type="common">Clostridium caminithermale</name>
    <dbReference type="NCBI Taxonomy" id="1121301"/>
    <lineage>
        <taxon>Bacteria</taxon>
        <taxon>Bacillati</taxon>
        <taxon>Bacillota</taxon>
        <taxon>Clostridia</taxon>
        <taxon>Peptostreptococcales</taxon>
        <taxon>Caminicellaceae</taxon>
        <taxon>Paramaledivibacter</taxon>
    </lineage>
</organism>
<dbReference type="PROSITE" id="PS50206">
    <property type="entry name" value="RHODANESE_3"/>
    <property type="match status" value="1"/>
</dbReference>
<dbReference type="SUPFAM" id="SSF52821">
    <property type="entry name" value="Rhodanese/Cell cycle control phosphatase"/>
    <property type="match status" value="1"/>
</dbReference>
<dbReference type="STRING" id="1121301.SAMN02745912_01166"/>
<dbReference type="InterPro" id="IPR036873">
    <property type="entry name" value="Rhodanese-like_dom_sf"/>
</dbReference>
<proteinExistence type="predicted"/>
<keyword evidence="3" id="KW-1185">Reference proteome</keyword>
<dbReference type="InterPro" id="IPR001763">
    <property type="entry name" value="Rhodanese-like_dom"/>
</dbReference>
<name>A0A1M6MCK4_PARC5</name>
<sequence length="128" mass="14616">MEAIYESVEKYFKDLRNGCNNLIDCQQLKEKIVAGEKLFLLDIRKKEDYDKGHIEGAFHAEWPEVWDFIQEGVFRKDEKIIVICYTGQTAGQTVSILKILGYDACSLKGGMNNGWNKEDMPIQASCST</sequence>
<dbReference type="AlphaFoldDB" id="A0A1M6MCK4"/>
<dbReference type="CDD" id="cd00158">
    <property type="entry name" value="RHOD"/>
    <property type="match status" value="1"/>
</dbReference>
<dbReference type="InterPro" id="IPR050229">
    <property type="entry name" value="GlpE_sulfurtransferase"/>
</dbReference>
<dbReference type="SMART" id="SM00450">
    <property type="entry name" value="RHOD"/>
    <property type="match status" value="1"/>
</dbReference>
<evidence type="ECO:0000259" key="1">
    <source>
        <dbReference type="PROSITE" id="PS50206"/>
    </source>
</evidence>
<dbReference type="PANTHER" id="PTHR43031:SF1">
    <property type="entry name" value="PYRIDINE NUCLEOTIDE-DISULPHIDE OXIDOREDUCTASE"/>
    <property type="match status" value="1"/>
</dbReference>
<dbReference type="GO" id="GO:0016740">
    <property type="term" value="F:transferase activity"/>
    <property type="evidence" value="ECO:0007669"/>
    <property type="project" value="UniProtKB-KW"/>
</dbReference>
<gene>
    <name evidence="2" type="ORF">SAMN02745912_01166</name>
</gene>
<accession>A0A1M6MCK4</accession>
<dbReference type="Proteomes" id="UP000184465">
    <property type="component" value="Unassembled WGS sequence"/>
</dbReference>
<reference evidence="2 3" key="1">
    <citation type="submission" date="2016-11" db="EMBL/GenBank/DDBJ databases">
        <authorList>
            <person name="Jaros S."/>
            <person name="Januszkiewicz K."/>
            <person name="Wedrychowicz H."/>
        </authorList>
    </citation>
    <scope>NUCLEOTIDE SEQUENCE [LARGE SCALE GENOMIC DNA]</scope>
    <source>
        <strain evidence="2 3">DSM 15212</strain>
    </source>
</reference>
<keyword evidence="2" id="KW-0808">Transferase</keyword>
<dbReference type="Gene3D" id="3.40.250.10">
    <property type="entry name" value="Rhodanese-like domain"/>
    <property type="match status" value="1"/>
</dbReference>
<feature type="domain" description="Rhodanese" evidence="1">
    <location>
        <begin position="34"/>
        <end position="124"/>
    </location>
</feature>
<dbReference type="PANTHER" id="PTHR43031">
    <property type="entry name" value="FAD-DEPENDENT OXIDOREDUCTASE"/>
    <property type="match status" value="1"/>
</dbReference>
<dbReference type="EMBL" id="FRAG01000010">
    <property type="protein sequence ID" value="SHJ81228.1"/>
    <property type="molecule type" value="Genomic_DNA"/>
</dbReference>
<protein>
    <submittedName>
        <fullName evidence="2">Rhodanese-related sulfurtransferase</fullName>
    </submittedName>
</protein>
<dbReference type="OrthoDB" id="9800872at2"/>